<organism evidence="1 2">
    <name type="scientific">Azotobacter chroococcum</name>
    <dbReference type="NCBI Taxonomy" id="353"/>
    <lineage>
        <taxon>Bacteria</taxon>
        <taxon>Pseudomonadati</taxon>
        <taxon>Pseudomonadota</taxon>
        <taxon>Gammaproteobacteria</taxon>
        <taxon>Pseudomonadales</taxon>
        <taxon>Pseudomonadaceae</taxon>
        <taxon>Azotobacter</taxon>
    </lineage>
</organism>
<comment type="caution">
    <text evidence="1">The sequence shown here is derived from an EMBL/GenBank/DDBJ whole genome shotgun (WGS) entry which is preliminary data.</text>
</comment>
<proteinExistence type="predicted"/>
<name>A0A4R1PG50_9GAMM</name>
<protein>
    <submittedName>
        <fullName evidence="1">Uncharacterized protein</fullName>
    </submittedName>
</protein>
<accession>A0A4R1PG50</accession>
<dbReference type="Proteomes" id="UP000295169">
    <property type="component" value="Unassembled WGS sequence"/>
</dbReference>
<gene>
    <name evidence="1" type="ORF">EV691_13526</name>
</gene>
<dbReference type="EMBL" id="SMMU01000035">
    <property type="protein sequence ID" value="TCL22077.1"/>
    <property type="molecule type" value="Genomic_DNA"/>
</dbReference>
<reference evidence="1 2" key="1">
    <citation type="submission" date="2019-03" db="EMBL/GenBank/DDBJ databases">
        <title>Genomic Encyclopedia of Type Strains, Phase IV (KMG-IV): sequencing the most valuable type-strain genomes for metagenomic binning, comparative biology and taxonomic classification.</title>
        <authorList>
            <person name="Goeker M."/>
        </authorList>
    </citation>
    <scope>NUCLEOTIDE SEQUENCE [LARGE SCALE GENOMIC DNA]</scope>
    <source>
        <strain evidence="1 2">DSM 2286</strain>
    </source>
</reference>
<dbReference type="RefSeq" id="WP_165496578.1">
    <property type="nucleotide sequence ID" value="NZ_JBHLST010000030.1"/>
</dbReference>
<dbReference type="AlphaFoldDB" id="A0A4R1PG50"/>
<sequence>MSHYDGIGPRCPECGGPLVSFSTYQDRICNDCKQPQPWELKEDQQPLVANSRDRRAK</sequence>
<evidence type="ECO:0000313" key="2">
    <source>
        <dbReference type="Proteomes" id="UP000295169"/>
    </source>
</evidence>
<evidence type="ECO:0000313" key="1">
    <source>
        <dbReference type="EMBL" id="TCL22077.1"/>
    </source>
</evidence>